<evidence type="ECO:0000259" key="6">
    <source>
        <dbReference type="PROSITE" id="PS50066"/>
    </source>
</evidence>
<dbReference type="InterPro" id="IPR036879">
    <property type="entry name" value="TF_MADSbox_sf"/>
</dbReference>
<accession>A0AA87ZXU9</accession>
<dbReference type="InterPro" id="IPR050142">
    <property type="entry name" value="MADS-box/MEF2_TF"/>
</dbReference>
<evidence type="ECO:0000313" key="8">
    <source>
        <dbReference type="Proteomes" id="UP001187192"/>
    </source>
</evidence>
<organism evidence="7 8">
    <name type="scientific">Ficus carica</name>
    <name type="common">Common fig</name>
    <dbReference type="NCBI Taxonomy" id="3494"/>
    <lineage>
        <taxon>Eukaryota</taxon>
        <taxon>Viridiplantae</taxon>
        <taxon>Streptophyta</taxon>
        <taxon>Embryophyta</taxon>
        <taxon>Tracheophyta</taxon>
        <taxon>Spermatophyta</taxon>
        <taxon>Magnoliopsida</taxon>
        <taxon>eudicotyledons</taxon>
        <taxon>Gunneridae</taxon>
        <taxon>Pentapetalae</taxon>
        <taxon>rosids</taxon>
        <taxon>fabids</taxon>
        <taxon>Rosales</taxon>
        <taxon>Moraceae</taxon>
        <taxon>Ficeae</taxon>
        <taxon>Ficus</taxon>
    </lineage>
</organism>
<dbReference type="EMBL" id="BTGU01000021">
    <property type="protein sequence ID" value="GMN45779.1"/>
    <property type="molecule type" value="Genomic_DNA"/>
</dbReference>
<dbReference type="InterPro" id="IPR002100">
    <property type="entry name" value="TF_MADSbox"/>
</dbReference>
<dbReference type="Gene3D" id="3.40.1810.10">
    <property type="entry name" value="Transcription factor, MADS-box"/>
    <property type="match status" value="1"/>
</dbReference>
<dbReference type="Gramene" id="FCD_00010850-RA">
    <property type="protein sequence ID" value="FCD_00010850-RA:cds"/>
    <property type="gene ID" value="FCD_00010850"/>
</dbReference>
<dbReference type="PRINTS" id="PR00404">
    <property type="entry name" value="MADSDOMAIN"/>
</dbReference>
<evidence type="ECO:0000313" key="7">
    <source>
        <dbReference type="EMBL" id="GMN45779.1"/>
    </source>
</evidence>
<keyword evidence="8" id="KW-1185">Reference proteome</keyword>
<proteinExistence type="predicted"/>
<dbReference type="GO" id="GO:0046983">
    <property type="term" value="F:protein dimerization activity"/>
    <property type="evidence" value="ECO:0007669"/>
    <property type="project" value="InterPro"/>
</dbReference>
<dbReference type="PROSITE" id="PS50066">
    <property type="entry name" value="MADS_BOX_2"/>
    <property type="match status" value="1"/>
</dbReference>
<name>A0AA87ZXU9_FICCA</name>
<dbReference type="AlphaFoldDB" id="A0AA87ZXU9"/>
<evidence type="ECO:0000256" key="2">
    <source>
        <dbReference type="ARBA" id="ARBA00023015"/>
    </source>
</evidence>
<comment type="subcellular location">
    <subcellularLocation>
        <location evidence="1">Nucleus</location>
    </subcellularLocation>
</comment>
<sequence length="195" mass="22520">MRKKVKLVYITSNAARKAMYKKKKEGLIKKMSEMRTLCDVDASAIIYSPDHAQPEVYPSLTKLRQMKEMEEEECFLRQCIAKANEELQKQRKENREKEITLLMFQAQMEPNNLQSVSLPDLIDLSWVIDQHLKDIDQRMEKLNLGLTQDQEDCQPPIFAVQVEATAAARESVGQQDAMFSDKKEGYSALLGRMDM</sequence>
<keyword evidence="2" id="KW-0805">Transcription regulation</keyword>
<dbReference type="GO" id="GO:0003677">
    <property type="term" value="F:DNA binding"/>
    <property type="evidence" value="ECO:0007669"/>
    <property type="project" value="UniProtKB-KW"/>
</dbReference>
<evidence type="ECO:0000256" key="1">
    <source>
        <dbReference type="ARBA" id="ARBA00004123"/>
    </source>
</evidence>
<keyword evidence="5" id="KW-0539">Nucleus</keyword>
<reference evidence="7" key="1">
    <citation type="submission" date="2023-07" db="EMBL/GenBank/DDBJ databases">
        <title>draft genome sequence of fig (Ficus carica).</title>
        <authorList>
            <person name="Takahashi T."/>
            <person name="Nishimura K."/>
        </authorList>
    </citation>
    <scope>NUCLEOTIDE SEQUENCE</scope>
</reference>
<dbReference type="SUPFAM" id="SSF55455">
    <property type="entry name" value="SRF-like"/>
    <property type="match status" value="1"/>
</dbReference>
<keyword evidence="4" id="KW-0804">Transcription</keyword>
<dbReference type="Pfam" id="PF00319">
    <property type="entry name" value="SRF-TF"/>
    <property type="match status" value="1"/>
</dbReference>
<gene>
    <name evidence="7" type="ORF">TIFTF001_014982</name>
</gene>
<dbReference type="Proteomes" id="UP001187192">
    <property type="component" value="Unassembled WGS sequence"/>
</dbReference>
<keyword evidence="3" id="KW-0238">DNA-binding</keyword>
<dbReference type="SMART" id="SM00432">
    <property type="entry name" value="MADS"/>
    <property type="match status" value="1"/>
</dbReference>
<feature type="domain" description="MADS-box" evidence="6">
    <location>
        <begin position="1"/>
        <end position="48"/>
    </location>
</feature>
<comment type="caution">
    <text evidence="7">The sequence shown here is derived from an EMBL/GenBank/DDBJ whole genome shotgun (WGS) entry which is preliminary data.</text>
</comment>
<dbReference type="GO" id="GO:0005634">
    <property type="term" value="C:nucleus"/>
    <property type="evidence" value="ECO:0007669"/>
    <property type="project" value="UniProtKB-SubCell"/>
</dbReference>
<evidence type="ECO:0000256" key="3">
    <source>
        <dbReference type="ARBA" id="ARBA00023125"/>
    </source>
</evidence>
<protein>
    <recommendedName>
        <fullName evidence="6">MADS-box domain-containing protein</fullName>
    </recommendedName>
</protein>
<evidence type="ECO:0000256" key="4">
    <source>
        <dbReference type="ARBA" id="ARBA00023163"/>
    </source>
</evidence>
<dbReference type="PANTHER" id="PTHR48019">
    <property type="entry name" value="SERUM RESPONSE FACTOR HOMOLOG"/>
    <property type="match status" value="1"/>
</dbReference>
<evidence type="ECO:0000256" key="5">
    <source>
        <dbReference type="ARBA" id="ARBA00023242"/>
    </source>
</evidence>